<dbReference type="GO" id="GO:0006313">
    <property type="term" value="P:DNA transposition"/>
    <property type="evidence" value="ECO:0007669"/>
    <property type="project" value="UniProtKB-UniRule"/>
</dbReference>
<feature type="region of interest" description="Disordered" evidence="7">
    <location>
        <begin position="1"/>
        <end position="25"/>
    </location>
</feature>
<evidence type="ECO:0000313" key="8">
    <source>
        <dbReference type="EMBL" id="ERL09563.1"/>
    </source>
</evidence>
<evidence type="ECO:0000256" key="3">
    <source>
        <dbReference type="ARBA" id="ARBA00022578"/>
    </source>
</evidence>
<dbReference type="InterPro" id="IPR001207">
    <property type="entry name" value="Transposase_mutator"/>
</dbReference>
<dbReference type="PANTHER" id="PTHR33217:SF7">
    <property type="entry name" value="TRANSPOSASE FOR INSERTION SEQUENCE ELEMENT IS1081"/>
    <property type="match status" value="1"/>
</dbReference>
<reference evidence="8 9" key="1">
    <citation type="submission" date="2013-08" db="EMBL/GenBank/DDBJ databases">
        <authorList>
            <person name="Durkin A.S."/>
            <person name="Haft D.R."/>
            <person name="McCorrison J."/>
            <person name="Torralba M."/>
            <person name="Gillis M."/>
            <person name="Haft D.H."/>
            <person name="Methe B."/>
            <person name="Sutton G."/>
            <person name="Nelson K.E."/>
        </authorList>
    </citation>
    <scope>NUCLEOTIDE SEQUENCE [LARGE SCALE GENOMIC DNA]</scope>
    <source>
        <strain evidence="8 9">F0195</strain>
    </source>
</reference>
<dbReference type="PANTHER" id="PTHR33217">
    <property type="entry name" value="TRANSPOSASE FOR INSERTION SEQUENCE ELEMENT IS1081"/>
    <property type="match status" value="1"/>
</dbReference>
<proteinExistence type="inferred from homology"/>
<dbReference type="AlphaFoldDB" id="U2TU07"/>
<protein>
    <recommendedName>
        <fullName evidence="6">Mutator family transposase</fullName>
    </recommendedName>
</protein>
<name>U2TU07_9ACTN</name>
<comment type="caution">
    <text evidence="8">The sequence shown here is derived from an EMBL/GenBank/DDBJ whole genome shotgun (WGS) entry which is preliminary data.</text>
</comment>
<dbReference type="NCBIfam" id="NF033543">
    <property type="entry name" value="transpos_IS256"/>
    <property type="match status" value="1"/>
</dbReference>
<keyword evidence="3 6" id="KW-0815">Transposition</keyword>
<keyword evidence="4 6" id="KW-0238">DNA-binding</keyword>
<evidence type="ECO:0000256" key="6">
    <source>
        <dbReference type="RuleBase" id="RU365089"/>
    </source>
</evidence>
<evidence type="ECO:0000313" key="9">
    <source>
        <dbReference type="Proteomes" id="UP000016638"/>
    </source>
</evidence>
<feature type="non-terminal residue" evidence="8">
    <location>
        <position position="414"/>
    </location>
</feature>
<gene>
    <name evidence="8" type="ORF">HMPREF1316_2696</name>
</gene>
<evidence type="ECO:0000256" key="1">
    <source>
        <dbReference type="ARBA" id="ARBA00002190"/>
    </source>
</evidence>
<comment type="function">
    <text evidence="1 6">Required for the transposition of the insertion element.</text>
</comment>
<dbReference type="eggNOG" id="COG3328">
    <property type="taxonomic scope" value="Bacteria"/>
</dbReference>
<keyword evidence="6" id="KW-0814">Transposable element</keyword>
<evidence type="ECO:0000256" key="4">
    <source>
        <dbReference type="ARBA" id="ARBA00023125"/>
    </source>
</evidence>
<dbReference type="Pfam" id="PF00872">
    <property type="entry name" value="Transposase_mut"/>
    <property type="match status" value="1"/>
</dbReference>
<dbReference type="GO" id="GO:0003677">
    <property type="term" value="F:DNA binding"/>
    <property type="evidence" value="ECO:0007669"/>
    <property type="project" value="UniProtKB-UniRule"/>
</dbReference>
<dbReference type="STRING" id="1125712.HMPREF1316_2696"/>
<keyword evidence="5 6" id="KW-0233">DNA recombination</keyword>
<evidence type="ECO:0000256" key="7">
    <source>
        <dbReference type="SAM" id="MobiDB-lite"/>
    </source>
</evidence>
<accession>U2TU07</accession>
<dbReference type="GO" id="GO:0004803">
    <property type="term" value="F:transposase activity"/>
    <property type="evidence" value="ECO:0007669"/>
    <property type="project" value="UniProtKB-UniRule"/>
</dbReference>
<feature type="non-terminal residue" evidence="8">
    <location>
        <position position="1"/>
    </location>
</feature>
<comment type="similarity">
    <text evidence="2 6">Belongs to the transposase mutator family.</text>
</comment>
<dbReference type="EMBL" id="AWEZ01000027">
    <property type="protein sequence ID" value="ERL09563.1"/>
    <property type="molecule type" value="Genomic_DNA"/>
</dbReference>
<evidence type="ECO:0000256" key="2">
    <source>
        <dbReference type="ARBA" id="ARBA00010961"/>
    </source>
</evidence>
<dbReference type="Proteomes" id="UP000016638">
    <property type="component" value="Unassembled WGS sequence"/>
</dbReference>
<sequence>IANEIMSAEADEPCDGSNVRDGYRERRPQTCAGTLNLRVPKLRRGSFFPEDVLARHQRVDRALAAAVAETCATGASTRKARRVAERMGVGGLSKDQAGAMARDLDADVAELLGRGLSGCRTPYLWLDATYVRCRRGGRAASTAVVTALGCDGRGWRRALGLSVVDTESHDPWLASPRTIRARGVEGVALVASDAHEGLKRAIAEVFQGAAWQRCAVHLVRDCVREAGSRQLRRRVARIVAPVFRARGAGQAGATCHLAADMLEECCPGAARVREAAEPDALAYLDFPPSHWKRLRTNSLQERTNRETRRGSRVVQVFPSEASLTRLVGAVMCEQDDVWSESRYFSEAKISELYEGRMRPEEPSEQRREELRAVAEQAIRASLELADRMGAAWDRDAQRFWDSLGCYTNISDTTP</sequence>
<keyword evidence="9" id="KW-1185">Reference proteome</keyword>
<evidence type="ECO:0000256" key="5">
    <source>
        <dbReference type="ARBA" id="ARBA00023172"/>
    </source>
</evidence>
<organism evidence="8 9">
    <name type="scientific">Olsenella profusa F0195</name>
    <dbReference type="NCBI Taxonomy" id="1125712"/>
    <lineage>
        <taxon>Bacteria</taxon>
        <taxon>Bacillati</taxon>
        <taxon>Actinomycetota</taxon>
        <taxon>Coriobacteriia</taxon>
        <taxon>Coriobacteriales</taxon>
        <taxon>Atopobiaceae</taxon>
        <taxon>Olsenella</taxon>
    </lineage>
</organism>